<dbReference type="EMBL" id="CAEY01000120">
    <property type="status" value="NOT_ANNOTATED_CDS"/>
    <property type="molecule type" value="Genomic_DNA"/>
</dbReference>
<dbReference type="AlphaFoldDB" id="T1KJ75"/>
<dbReference type="EnsemblMetazoa" id="tetur12g04060.1">
    <property type="protein sequence ID" value="tetur12g04060.1"/>
    <property type="gene ID" value="tetur12g04060"/>
</dbReference>
<accession>T1KJ75</accession>
<proteinExistence type="predicted"/>
<name>T1KJ75_TETUR</name>
<sequence length="58" mass="7001">MPKIKPDCMREPAALVYVRAFVHMLFDRQYHMERFVKKNYEDLKVLRFVTNVSQSPLN</sequence>
<protein>
    <submittedName>
        <fullName evidence="1">Uncharacterized protein</fullName>
    </submittedName>
</protein>
<keyword evidence="2" id="KW-1185">Reference proteome</keyword>
<dbReference type="HOGENOM" id="CLU_2981637_0_0_1"/>
<reference evidence="2" key="1">
    <citation type="submission" date="2011-08" db="EMBL/GenBank/DDBJ databases">
        <authorList>
            <person name="Rombauts S."/>
        </authorList>
    </citation>
    <scope>NUCLEOTIDE SEQUENCE</scope>
    <source>
        <strain evidence="2">London</strain>
    </source>
</reference>
<organism evidence="1 2">
    <name type="scientific">Tetranychus urticae</name>
    <name type="common">Two-spotted spider mite</name>
    <dbReference type="NCBI Taxonomy" id="32264"/>
    <lineage>
        <taxon>Eukaryota</taxon>
        <taxon>Metazoa</taxon>
        <taxon>Ecdysozoa</taxon>
        <taxon>Arthropoda</taxon>
        <taxon>Chelicerata</taxon>
        <taxon>Arachnida</taxon>
        <taxon>Acari</taxon>
        <taxon>Acariformes</taxon>
        <taxon>Trombidiformes</taxon>
        <taxon>Prostigmata</taxon>
        <taxon>Eleutherengona</taxon>
        <taxon>Raphignathae</taxon>
        <taxon>Tetranychoidea</taxon>
        <taxon>Tetranychidae</taxon>
        <taxon>Tetranychus</taxon>
    </lineage>
</organism>
<evidence type="ECO:0000313" key="1">
    <source>
        <dbReference type="EnsemblMetazoa" id="tetur12g04060.1"/>
    </source>
</evidence>
<reference evidence="1" key="2">
    <citation type="submission" date="2015-06" db="UniProtKB">
        <authorList>
            <consortium name="EnsemblMetazoa"/>
        </authorList>
    </citation>
    <scope>IDENTIFICATION</scope>
</reference>
<evidence type="ECO:0000313" key="2">
    <source>
        <dbReference type="Proteomes" id="UP000015104"/>
    </source>
</evidence>
<dbReference type="Proteomes" id="UP000015104">
    <property type="component" value="Unassembled WGS sequence"/>
</dbReference>